<dbReference type="eggNOG" id="KOG1763">
    <property type="taxonomic scope" value="Eukaryota"/>
</dbReference>
<dbReference type="GO" id="GO:0002181">
    <property type="term" value="P:cytoplasmic translation"/>
    <property type="evidence" value="ECO:0000318"/>
    <property type="project" value="GO_Central"/>
</dbReference>
<organism evidence="7 9">
    <name type="scientific">Schizosaccharomyces japonicus (strain yFS275 / FY16936)</name>
    <name type="common">Fission yeast</name>
    <dbReference type="NCBI Taxonomy" id="402676"/>
    <lineage>
        <taxon>Eukaryota</taxon>
        <taxon>Fungi</taxon>
        <taxon>Dikarya</taxon>
        <taxon>Ascomycota</taxon>
        <taxon>Taphrinomycotina</taxon>
        <taxon>Schizosaccharomycetes</taxon>
        <taxon>Schizosaccharomycetales</taxon>
        <taxon>Schizosaccharomycetaceae</taxon>
        <taxon>Schizosaccharomyces</taxon>
    </lineage>
</organism>
<evidence type="ECO:0000313" key="7">
    <source>
        <dbReference type="EMBL" id="EEB06668.1"/>
    </source>
</evidence>
<dbReference type="GO" id="GO:0008270">
    <property type="term" value="F:zinc ion binding"/>
    <property type="evidence" value="ECO:0007669"/>
    <property type="project" value="UniProtKB-KW"/>
</dbReference>
<dbReference type="PANTHER" id="PTHR12681">
    <property type="entry name" value="ZINC FINGER-CONTAINING PROTEIN P48ZNF"/>
    <property type="match status" value="1"/>
</dbReference>
<keyword evidence="2 4" id="KW-0863">Zinc-finger</keyword>
<accession>B6JYQ0</accession>
<dbReference type="PROSITE" id="PS50103">
    <property type="entry name" value="ZF_C3H1"/>
    <property type="match status" value="1"/>
</dbReference>
<feature type="zinc finger region" description="C3H1-type" evidence="4">
    <location>
        <begin position="129"/>
        <end position="167"/>
    </location>
</feature>
<keyword evidence="9" id="KW-1185">Reference proteome</keyword>
<keyword evidence="3 4" id="KW-0862">Zinc</keyword>
<feature type="region of interest" description="Disordered" evidence="5">
    <location>
        <begin position="1"/>
        <end position="73"/>
    </location>
</feature>
<dbReference type="Pfam" id="PF16543">
    <property type="entry name" value="DFRP_C"/>
    <property type="match status" value="1"/>
</dbReference>
<dbReference type="GO" id="GO:0005829">
    <property type="term" value="C:cytosol"/>
    <property type="evidence" value="ECO:0000318"/>
    <property type="project" value="GO_Central"/>
</dbReference>
<gene>
    <name evidence="8" type="primary">mep33</name>
    <name evidence="7" type="ORF">SJAG_01715</name>
</gene>
<dbReference type="RefSeq" id="XP_002172961.1">
    <property type="nucleotide sequence ID" value="XM_002172925.2"/>
</dbReference>
<dbReference type="GeneID" id="7049880"/>
<feature type="region of interest" description="Disordered" evidence="5">
    <location>
        <begin position="224"/>
        <end position="317"/>
    </location>
</feature>
<evidence type="ECO:0000313" key="8">
    <source>
        <dbReference type="JaponicusDB" id="SJAG_01715"/>
    </source>
</evidence>
<evidence type="ECO:0000256" key="3">
    <source>
        <dbReference type="ARBA" id="ARBA00022833"/>
    </source>
</evidence>
<keyword evidence="1 4" id="KW-0479">Metal-binding</keyword>
<dbReference type="EMBL" id="KE651168">
    <property type="protein sequence ID" value="EEB06668.1"/>
    <property type="molecule type" value="Genomic_DNA"/>
</dbReference>
<dbReference type="STRING" id="402676.B6JYQ0"/>
<evidence type="ECO:0000256" key="5">
    <source>
        <dbReference type="SAM" id="MobiDB-lite"/>
    </source>
</evidence>
<dbReference type="OrthoDB" id="278280at2759"/>
<evidence type="ECO:0000256" key="1">
    <source>
        <dbReference type="ARBA" id="ARBA00022723"/>
    </source>
</evidence>
<reference evidence="7 9" key="1">
    <citation type="journal article" date="2011" name="Science">
        <title>Comparative functional genomics of the fission yeasts.</title>
        <authorList>
            <person name="Rhind N."/>
            <person name="Chen Z."/>
            <person name="Yassour M."/>
            <person name="Thompson D.A."/>
            <person name="Haas B.J."/>
            <person name="Habib N."/>
            <person name="Wapinski I."/>
            <person name="Roy S."/>
            <person name="Lin M.F."/>
            <person name="Heiman D.I."/>
            <person name="Young S.K."/>
            <person name="Furuya K."/>
            <person name="Guo Y."/>
            <person name="Pidoux A."/>
            <person name="Chen H.M."/>
            <person name="Robbertse B."/>
            <person name="Goldberg J.M."/>
            <person name="Aoki K."/>
            <person name="Bayne E.H."/>
            <person name="Berlin A.M."/>
            <person name="Desjardins C.A."/>
            <person name="Dobbs E."/>
            <person name="Dukaj L."/>
            <person name="Fan L."/>
            <person name="FitzGerald M.G."/>
            <person name="French C."/>
            <person name="Gujja S."/>
            <person name="Hansen K."/>
            <person name="Keifenheim D."/>
            <person name="Levin J.Z."/>
            <person name="Mosher R.A."/>
            <person name="Mueller C.A."/>
            <person name="Pfiffner J."/>
            <person name="Priest M."/>
            <person name="Russ C."/>
            <person name="Smialowska A."/>
            <person name="Swoboda P."/>
            <person name="Sykes S.M."/>
            <person name="Vaughn M."/>
            <person name="Vengrova S."/>
            <person name="Yoder R."/>
            <person name="Zeng Q."/>
            <person name="Allshire R."/>
            <person name="Baulcombe D."/>
            <person name="Birren B.W."/>
            <person name="Brown W."/>
            <person name="Ekwall K."/>
            <person name="Kellis M."/>
            <person name="Leatherwood J."/>
            <person name="Levin H."/>
            <person name="Margalit H."/>
            <person name="Martienssen R."/>
            <person name="Nieduszynski C.A."/>
            <person name="Spatafora J.W."/>
            <person name="Friedman N."/>
            <person name="Dalgaard J.Z."/>
            <person name="Baumann P."/>
            <person name="Niki H."/>
            <person name="Regev A."/>
            <person name="Nusbaum C."/>
        </authorList>
    </citation>
    <scope>NUCLEOTIDE SEQUENCE [LARGE SCALE GENOMIC DNA]</scope>
    <source>
        <strain evidence="9">yFS275 / FY16936</strain>
    </source>
</reference>
<dbReference type="Proteomes" id="UP000001744">
    <property type="component" value="Unassembled WGS sequence"/>
</dbReference>
<dbReference type="InterPro" id="IPR000571">
    <property type="entry name" value="Znf_CCCH"/>
</dbReference>
<feature type="compositionally biased region" description="Basic and acidic residues" evidence="5">
    <location>
        <begin position="8"/>
        <end position="19"/>
    </location>
</feature>
<dbReference type="VEuPathDB" id="FungiDB:SJAG_01715"/>
<dbReference type="Gene3D" id="6.20.400.10">
    <property type="match status" value="1"/>
</dbReference>
<name>B6JYQ0_SCHJY</name>
<protein>
    <submittedName>
        <fullName evidence="7">mRNA export protein Mep33</fullName>
    </submittedName>
</protein>
<dbReference type="JaponicusDB" id="SJAG_01715">
    <property type="gene designation" value="mep33"/>
</dbReference>
<feature type="compositionally biased region" description="Basic and acidic residues" evidence="5">
    <location>
        <begin position="224"/>
        <end position="237"/>
    </location>
</feature>
<evidence type="ECO:0000256" key="2">
    <source>
        <dbReference type="ARBA" id="ARBA00022771"/>
    </source>
</evidence>
<evidence type="ECO:0000313" key="9">
    <source>
        <dbReference type="Proteomes" id="UP000001744"/>
    </source>
</evidence>
<dbReference type="HOGENOM" id="CLU_042870_1_0_1"/>
<dbReference type="InterPro" id="IPR032378">
    <property type="entry name" value="ZC3H15/TMA46_C"/>
</dbReference>
<proteinExistence type="predicted"/>
<sequence length="317" mass="36187">MPPKKNAKKEAKPKKDPLKKAANATFGLKNKNRSTKVQAKIRQIEENAKNSGRDKRAEALQKRREEEKRAAEQAKAEVAALFKPVPKKKPVQNANITRFEDVKESQRIDLYRDVRDDTSKLPPEKRPWTGTDIVCMFFLEAAETGKYGWLWQCPNGNDTCIYRHALPQGYILQKDRKKGKDDKSNQISLEEFIEIERHRLGEKQTPLTEEVFAEWKKKRLAQREAEAAKGKEKDSRPVGKSALTGREYFERNKDAITQSDATADEENWDFTALRRETEALEAAAENQDDSGELKPEAQPEQTEQSEQTEETTVAAAA</sequence>
<dbReference type="PANTHER" id="PTHR12681:SF0">
    <property type="entry name" value="ZINC FINGER CCCH DOMAIN-CONTAINING PROTEIN 15"/>
    <property type="match status" value="1"/>
</dbReference>
<evidence type="ECO:0000256" key="4">
    <source>
        <dbReference type="PROSITE-ProRule" id="PRU00723"/>
    </source>
</evidence>
<dbReference type="GO" id="GO:0016973">
    <property type="term" value="P:poly(A)+ mRNA export from nucleus"/>
    <property type="evidence" value="ECO:0007669"/>
    <property type="project" value="EnsemblFungi"/>
</dbReference>
<dbReference type="OMA" id="AMIFKPV"/>
<feature type="domain" description="C3H1-type" evidence="6">
    <location>
        <begin position="129"/>
        <end position="167"/>
    </location>
</feature>
<feature type="compositionally biased region" description="Low complexity" evidence="5">
    <location>
        <begin position="298"/>
        <end position="317"/>
    </location>
</feature>
<feature type="compositionally biased region" description="Basic and acidic residues" evidence="5">
    <location>
        <begin position="42"/>
        <end position="73"/>
    </location>
</feature>
<evidence type="ECO:0000259" key="6">
    <source>
        <dbReference type="PROSITE" id="PS50103"/>
    </source>
</evidence>
<dbReference type="AlphaFoldDB" id="B6JYQ0"/>